<sequence>MCFGYLTKCTAALLHALTSILHFLNNSPHHFHQSIIVSINVAVSENSVEESTEPCGAPARIGRDEESVLSTQYWKVRFDKWSGMMLVIRIGIVYKLDRYARLCRTP</sequence>
<dbReference type="AlphaFoldDB" id="A0AAU9UVQ6"/>
<dbReference type="Proteomes" id="UP001153954">
    <property type="component" value="Unassembled WGS sequence"/>
</dbReference>
<name>A0AAU9UVQ6_EUPED</name>
<dbReference type="EMBL" id="CAKOGL010000026">
    <property type="protein sequence ID" value="CAH2103525.1"/>
    <property type="molecule type" value="Genomic_DNA"/>
</dbReference>
<accession>A0AAU9UVQ6</accession>
<organism evidence="1 2">
    <name type="scientific">Euphydryas editha</name>
    <name type="common">Edith's checkerspot</name>
    <dbReference type="NCBI Taxonomy" id="104508"/>
    <lineage>
        <taxon>Eukaryota</taxon>
        <taxon>Metazoa</taxon>
        <taxon>Ecdysozoa</taxon>
        <taxon>Arthropoda</taxon>
        <taxon>Hexapoda</taxon>
        <taxon>Insecta</taxon>
        <taxon>Pterygota</taxon>
        <taxon>Neoptera</taxon>
        <taxon>Endopterygota</taxon>
        <taxon>Lepidoptera</taxon>
        <taxon>Glossata</taxon>
        <taxon>Ditrysia</taxon>
        <taxon>Papilionoidea</taxon>
        <taxon>Nymphalidae</taxon>
        <taxon>Nymphalinae</taxon>
        <taxon>Euphydryas</taxon>
    </lineage>
</organism>
<gene>
    <name evidence="1" type="ORF">EEDITHA_LOCUS18024</name>
</gene>
<evidence type="ECO:0000313" key="1">
    <source>
        <dbReference type="EMBL" id="CAH2103525.1"/>
    </source>
</evidence>
<evidence type="ECO:0000313" key="2">
    <source>
        <dbReference type="Proteomes" id="UP001153954"/>
    </source>
</evidence>
<keyword evidence="2" id="KW-1185">Reference proteome</keyword>
<protein>
    <submittedName>
        <fullName evidence="1">Uncharacterized protein</fullName>
    </submittedName>
</protein>
<proteinExistence type="predicted"/>
<comment type="caution">
    <text evidence="1">The sequence shown here is derived from an EMBL/GenBank/DDBJ whole genome shotgun (WGS) entry which is preliminary data.</text>
</comment>
<reference evidence="1" key="1">
    <citation type="submission" date="2022-03" db="EMBL/GenBank/DDBJ databases">
        <authorList>
            <person name="Tunstrom K."/>
        </authorList>
    </citation>
    <scope>NUCLEOTIDE SEQUENCE</scope>
</reference>